<reference evidence="7" key="1">
    <citation type="submission" date="2019-06" db="EMBL/GenBank/DDBJ databases">
        <title>Alistipes onderdonkii subsp. vulgaris subsp. nov., Alistipes dispar sp. nov. and Alistipes communis sp. nov., isolated from human faeces, and creation of Alistipes onderdonkii subsp. onderdonkii subsp. nov.</title>
        <authorList>
            <person name="Sakamoto M."/>
            <person name="Ikeyama N."/>
            <person name="Ogata Y."/>
            <person name="Suda W."/>
            <person name="Iino T."/>
            <person name="Hattori M."/>
            <person name="Ohkuma M."/>
        </authorList>
    </citation>
    <scope>NUCLEOTIDE SEQUENCE [LARGE SCALE GENOMIC DNA]</scope>
    <source>
        <strain evidence="7">5CBH24</strain>
    </source>
</reference>
<accession>A0A4Y1WVU5</accession>
<dbReference type="GO" id="GO:0008270">
    <property type="term" value="F:zinc ion binding"/>
    <property type="evidence" value="ECO:0007669"/>
    <property type="project" value="UniProtKB-KW"/>
</dbReference>
<feature type="domain" description="Zinc finger CHC2-type" evidence="5">
    <location>
        <begin position="33"/>
        <end position="86"/>
    </location>
</feature>
<dbReference type="PANTHER" id="PTHR30313">
    <property type="entry name" value="DNA PRIMASE"/>
    <property type="match status" value="1"/>
</dbReference>
<protein>
    <submittedName>
        <fullName evidence="6">DNA primase</fullName>
    </submittedName>
</protein>
<organism evidence="6 7">
    <name type="scientific">Alistipes communis</name>
    <dbReference type="NCBI Taxonomy" id="2585118"/>
    <lineage>
        <taxon>Bacteria</taxon>
        <taxon>Pseudomonadati</taxon>
        <taxon>Bacteroidota</taxon>
        <taxon>Bacteroidia</taxon>
        <taxon>Bacteroidales</taxon>
        <taxon>Rikenellaceae</taxon>
        <taxon>Alistipes</taxon>
    </lineage>
</organism>
<evidence type="ECO:0000313" key="6">
    <source>
        <dbReference type="EMBL" id="BBL04952.1"/>
    </source>
</evidence>
<keyword evidence="2" id="KW-0863">Zinc-finger</keyword>
<dbReference type="InterPro" id="IPR034154">
    <property type="entry name" value="TOPRIM_DnaG/twinkle"/>
</dbReference>
<dbReference type="GO" id="GO:0006269">
    <property type="term" value="P:DNA replication, synthesis of primer"/>
    <property type="evidence" value="ECO:0007669"/>
    <property type="project" value="TreeGrafter"/>
</dbReference>
<dbReference type="InterPro" id="IPR036977">
    <property type="entry name" value="DNA_primase_Znf_CHC2"/>
</dbReference>
<dbReference type="InterPro" id="IPR050219">
    <property type="entry name" value="DnaG_primase"/>
</dbReference>
<evidence type="ECO:0000256" key="3">
    <source>
        <dbReference type="ARBA" id="ARBA00022833"/>
    </source>
</evidence>
<evidence type="ECO:0000256" key="4">
    <source>
        <dbReference type="SAM" id="MobiDB-lite"/>
    </source>
</evidence>
<dbReference type="Pfam" id="PF01807">
    <property type="entry name" value="Zn_ribbon_DnaG"/>
    <property type="match status" value="1"/>
</dbReference>
<sequence>MDAKTVNKFPIRDYLAAQGIRPAKDNPRYGFYLSPLREERTPSFKVDYGQNLWYDFGLGEGGTLIDLVMRMERCEAGEAMRQLERHIDRMPVFSFTGKNPVPQRSPSIIVEKVRLLENPALLDYLMERGIDLDTARGHCSEVHYRVANKSYFAVGFRNNAGGWELRNRYFKGCTSKAPTTRHGDYPTCLVFEGFMDYLSFLTLKRNPTPPYNVAVLNSVTNLAKAVPFIASHEQVYAYLDNDEAGRKATAELKIVCRNLSDQSVHYRPHNDLNDYLRGRRPVKEHQRSRGRKL</sequence>
<dbReference type="EMBL" id="AP019735">
    <property type="protein sequence ID" value="BBL04952.1"/>
    <property type="molecule type" value="Genomic_DNA"/>
</dbReference>
<dbReference type="CDD" id="cd01029">
    <property type="entry name" value="TOPRIM_primases"/>
    <property type="match status" value="1"/>
</dbReference>
<evidence type="ECO:0000313" key="7">
    <source>
        <dbReference type="Proteomes" id="UP000318946"/>
    </source>
</evidence>
<proteinExistence type="predicted"/>
<dbReference type="InterPro" id="IPR002694">
    <property type="entry name" value="Znf_CHC2"/>
</dbReference>
<dbReference type="Proteomes" id="UP000318946">
    <property type="component" value="Chromosome"/>
</dbReference>
<dbReference type="Gene3D" id="3.40.1360.10">
    <property type="match status" value="1"/>
</dbReference>
<feature type="region of interest" description="Disordered" evidence="4">
    <location>
        <begin position="270"/>
        <end position="293"/>
    </location>
</feature>
<dbReference type="PANTHER" id="PTHR30313:SF2">
    <property type="entry name" value="DNA PRIMASE"/>
    <property type="match status" value="1"/>
</dbReference>
<dbReference type="Pfam" id="PF13155">
    <property type="entry name" value="Toprim_2"/>
    <property type="match status" value="1"/>
</dbReference>
<gene>
    <name evidence="6" type="ORF">A5CBH24_22650</name>
</gene>
<evidence type="ECO:0000256" key="2">
    <source>
        <dbReference type="ARBA" id="ARBA00022771"/>
    </source>
</evidence>
<dbReference type="Gene3D" id="3.90.580.10">
    <property type="entry name" value="Zinc finger, CHC2-type domain"/>
    <property type="match status" value="1"/>
</dbReference>
<keyword evidence="1" id="KW-0479">Metal-binding</keyword>
<name>A0A4Y1WVU5_9BACT</name>
<dbReference type="GO" id="GO:0005737">
    <property type="term" value="C:cytoplasm"/>
    <property type="evidence" value="ECO:0007669"/>
    <property type="project" value="TreeGrafter"/>
</dbReference>
<keyword evidence="7" id="KW-1185">Reference proteome</keyword>
<evidence type="ECO:0000256" key="1">
    <source>
        <dbReference type="ARBA" id="ARBA00022723"/>
    </source>
</evidence>
<dbReference type="SUPFAM" id="SSF56731">
    <property type="entry name" value="DNA primase core"/>
    <property type="match status" value="1"/>
</dbReference>
<dbReference type="GO" id="GO:0003899">
    <property type="term" value="F:DNA-directed RNA polymerase activity"/>
    <property type="evidence" value="ECO:0007669"/>
    <property type="project" value="InterPro"/>
</dbReference>
<dbReference type="SUPFAM" id="SSF57783">
    <property type="entry name" value="Zinc beta-ribbon"/>
    <property type="match status" value="1"/>
</dbReference>
<dbReference type="AlphaFoldDB" id="A0A4Y1WVU5"/>
<evidence type="ECO:0000259" key="5">
    <source>
        <dbReference type="Pfam" id="PF01807"/>
    </source>
</evidence>
<dbReference type="GO" id="GO:0003677">
    <property type="term" value="F:DNA binding"/>
    <property type="evidence" value="ECO:0007669"/>
    <property type="project" value="InterPro"/>
</dbReference>
<dbReference type="KEGG" id="acou:A5CBH24_22650"/>
<keyword evidence="3" id="KW-0862">Zinc</keyword>
<feature type="compositionally biased region" description="Basic and acidic residues" evidence="4">
    <location>
        <begin position="270"/>
        <end position="287"/>
    </location>
</feature>